<reference evidence="2" key="2">
    <citation type="submission" date="2025-08" db="UniProtKB">
        <authorList>
            <consortium name="Ensembl"/>
        </authorList>
    </citation>
    <scope>IDENTIFICATION</scope>
</reference>
<dbReference type="AlphaFoldDB" id="A0A671TMG2"/>
<reference evidence="2" key="1">
    <citation type="submission" date="2021-04" db="EMBL/GenBank/DDBJ databases">
        <authorList>
            <consortium name="Wellcome Sanger Institute Data Sharing"/>
        </authorList>
    </citation>
    <scope>NUCLEOTIDE SEQUENCE [LARGE SCALE GENOMIC DNA]</scope>
</reference>
<dbReference type="Gene3D" id="2.60.40.10">
    <property type="entry name" value="Immunoglobulins"/>
    <property type="match status" value="1"/>
</dbReference>
<dbReference type="InterPro" id="IPR007110">
    <property type="entry name" value="Ig-like_dom"/>
</dbReference>
<dbReference type="SUPFAM" id="SSF48726">
    <property type="entry name" value="Immunoglobulin"/>
    <property type="match status" value="1"/>
</dbReference>
<dbReference type="PROSITE" id="PS50835">
    <property type="entry name" value="IG_LIKE"/>
    <property type="match status" value="1"/>
</dbReference>
<reference evidence="2" key="3">
    <citation type="submission" date="2025-09" db="UniProtKB">
        <authorList>
            <consortium name="Ensembl"/>
        </authorList>
    </citation>
    <scope>IDENTIFICATION</scope>
</reference>
<sequence length="162" mass="18376">TYEVKQNNRECKSVHPSYSVLHVFPPVSLNVSPNRQQFFSGESVRLSCEKDGNSAGWTLKRTSFIRTETCEADEGFGRLNRSTCIISDLSLSSGQGVYWCEHHSGQRSTTITVTVSGRRATVCWVSMSCVNSGRSFTESWRLIAVFLNRKLLLLPQWQFFKI</sequence>
<name>A0A671TMG2_SPAAU</name>
<evidence type="ECO:0000313" key="2">
    <source>
        <dbReference type="Ensembl" id="ENSSAUP00010003109.1"/>
    </source>
</evidence>
<dbReference type="InParanoid" id="A0A671TMG2"/>
<feature type="domain" description="Ig-like" evidence="1">
    <location>
        <begin position="25"/>
        <end position="116"/>
    </location>
</feature>
<dbReference type="InterPro" id="IPR013783">
    <property type="entry name" value="Ig-like_fold"/>
</dbReference>
<dbReference type="Ensembl" id="ENSSAUT00010003347.1">
    <property type="protein sequence ID" value="ENSSAUP00010003109.1"/>
    <property type="gene ID" value="ENSSAUG00010001611.1"/>
</dbReference>
<evidence type="ECO:0000259" key="1">
    <source>
        <dbReference type="PROSITE" id="PS50835"/>
    </source>
</evidence>
<organism evidence="2 3">
    <name type="scientific">Sparus aurata</name>
    <name type="common">Gilthead sea bream</name>
    <dbReference type="NCBI Taxonomy" id="8175"/>
    <lineage>
        <taxon>Eukaryota</taxon>
        <taxon>Metazoa</taxon>
        <taxon>Chordata</taxon>
        <taxon>Craniata</taxon>
        <taxon>Vertebrata</taxon>
        <taxon>Euteleostomi</taxon>
        <taxon>Actinopterygii</taxon>
        <taxon>Neopterygii</taxon>
        <taxon>Teleostei</taxon>
        <taxon>Neoteleostei</taxon>
        <taxon>Acanthomorphata</taxon>
        <taxon>Eupercaria</taxon>
        <taxon>Spariformes</taxon>
        <taxon>Sparidae</taxon>
        <taxon>Sparus</taxon>
    </lineage>
</organism>
<protein>
    <recommendedName>
        <fullName evidence="1">Ig-like domain-containing protein</fullName>
    </recommendedName>
</protein>
<keyword evidence="3" id="KW-1185">Reference proteome</keyword>
<accession>A0A671TMG2</accession>
<evidence type="ECO:0000313" key="3">
    <source>
        <dbReference type="Proteomes" id="UP000472265"/>
    </source>
</evidence>
<dbReference type="GeneTree" id="ENSGT01120000272409"/>
<dbReference type="Proteomes" id="UP000472265">
    <property type="component" value="Chromosome 10"/>
</dbReference>
<proteinExistence type="predicted"/>
<dbReference type="InterPro" id="IPR036179">
    <property type="entry name" value="Ig-like_dom_sf"/>
</dbReference>